<dbReference type="OrthoDB" id="5829006at2759"/>
<dbReference type="AlphaFoldDB" id="A0A238BUN6"/>
<protein>
    <submittedName>
        <fullName evidence="2">DB module</fullName>
    </submittedName>
</protein>
<dbReference type="PANTHER" id="PTHR21679">
    <property type="entry name" value="DOMAIN OF UNKNOWN FUNCTION DB DOMAIN-CONTAINING PROTEIN-RELATED"/>
    <property type="match status" value="1"/>
</dbReference>
<dbReference type="EMBL" id="KZ270011">
    <property type="protein sequence ID" value="OZC08258.1"/>
    <property type="molecule type" value="Genomic_DNA"/>
</dbReference>
<evidence type="ECO:0000313" key="3">
    <source>
        <dbReference type="Proteomes" id="UP000242913"/>
    </source>
</evidence>
<gene>
    <name evidence="2" type="ORF">X798_04737</name>
</gene>
<reference evidence="2 3" key="1">
    <citation type="submission" date="2015-12" db="EMBL/GenBank/DDBJ databases">
        <title>Draft genome of the nematode, Onchocerca flexuosa.</title>
        <authorList>
            <person name="Mitreva M."/>
        </authorList>
    </citation>
    <scope>NUCLEOTIDE SEQUENCE [LARGE SCALE GENOMIC DNA]</scope>
    <source>
        <strain evidence="2">Red Deer</strain>
    </source>
</reference>
<evidence type="ECO:0000259" key="1">
    <source>
        <dbReference type="Pfam" id="PF01682"/>
    </source>
</evidence>
<sequence length="246" mass="28748">MFLKGDETMIFVWIIHFMISAKFQCEAAKTRDRCDIMHQKHCCNPFIYNNCFHKCHKWAALNCFQDRAQYDQVVTTKDLINVKVPFVPVINHKSGRNEVSDKAKGTSINEECGTFNAEFAPCVQKEIADQIFHDCCKLYVEPECHELCQYETNRDVAQSILLEIFRKKKCPVDNISAVLHCASQNRDNRLCCRKFGLISPELGFSRRCLQMCDPYRFGITVLREYDFVCLNDWDIIMYCHHGGLRY</sequence>
<proteinExistence type="predicted"/>
<dbReference type="Proteomes" id="UP000242913">
    <property type="component" value="Unassembled WGS sequence"/>
</dbReference>
<organism evidence="2 3">
    <name type="scientific">Onchocerca flexuosa</name>
    <dbReference type="NCBI Taxonomy" id="387005"/>
    <lineage>
        <taxon>Eukaryota</taxon>
        <taxon>Metazoa</taxon>
        <taxon>Ecdysozoa</taxon>
        <taxon>Nematoda</taxon>
        <taxon>Chromadorea</taxon>
        <taxon>Rhabditida</taxon>
        <taxon>Spirurina</taxon>
        <taxon>Spiruromorpha</taxon>
        <taxon>Filarioidea</taxon>
        <taxon>Onchocercidae</taxon>
        <taxon>Onchocerca</taxon>
    </lineage>
</organism>
<accession>A0A238BUN6</accession>
<evidence type="ECO:0000313" key="2">
    <source>
        <dbReference type="EMBL" id="OZC08258.1"/>
    </source>
</evidence>
<feature type="domain" description="Domain of unknown function DB" evidence="1">
    <location>
        <begin position="135"/>
        <end position="240"/>
    </location>
</feature>
<name>A0A238BUN6_9BILA</name>
<keyword evidence="3" id="KW-1185">Reference proteome</keyword>
<dbReference type="InterPro" id="IPR002602">
    <property type="entry name" value="DB"/>
</dbReference>
<dbReference type="Pfam" id="PF01682">
    <property type="entry name" value="DB"/>
    <property type="match status" value="1"/>
</dbReference>